<proteinExistence type="predicted"/>
<evidence type="ECO:0000313" key="2">
    <source>
        <dbReference type="Proteomes" id="UP000301309"/>
    </source>
</evidence>
<gene>
    <name evidence="1" type="ORF">SVIO_037000</name>
</gene>
<name>A0A4D4L304_STRVO</name>
<organism evidence="1 2">
    <name type="scientific">Streptomyces violaceusniger</name>
    <dbReference type="NCBI Taxonomy" id="68280"/>
    <lineage>
        <taxon>Bacteria</taxon>
        <taxon>Bacillati</taxon>
        <taxon>Actinomycetota</taxon>
        <taxon>Actinomycetes</taxon>
        <taxon>Kitasatosporales</taxon>
        <taxon>Streptomycetaceae</taxon>
        <taxon>Streptomyces</taxon>
        <taxon>Streptomyces violaceusniger group</taxon>
    </lineage>
</organism>
<dbReference type="Proteomes" id="UP000301309">
    <property type="component" value="Unassembled WGS sequence"/>
</dbReference>
<keyword evidence="2" id="KW-1185">Reference proteome</keyword>
<dbReference type="AlphaFoldDB" id="A0A4D4L304"/>
<accession>A0A4D4L304</accession>
<evidence type="ECO:0000313" key="1">
    <source>
        <dbReference type="EMBL" id="GDY53077.1"/>
    </source>
</evidence>
<protein>
    <submittedName>
        <fullName evidence="1">Uncharacterized protein</fullName>
    </submittedName>
</protein>
<comment type="caution">
    <text evidence="1">The sequence shown here is derived from an EMBL/GenBank/DDBJ whole genome shotgun (WGS) entry which is preliminary data.</text>
</comment>
<reference evidence="1 2" key="1">
    <citation type="journal article" date="2020" name="Int. J. Syst. Evol. Microbiol.">
        <title>Reclassification of Streptomyces castelarensis and Streptomyces sporoclivatus as later heterotypic synonyms of Streptomyces antimycoticus.</title>
        <authorList>
            <person name="Komaki H."/>
            <person name="Tamura T."/>
        </authorList>
    </citation>
    <scope>NUCLEOTIDE SEQUENCE [LARGE SCALE GENOMIC DNA]</scope>
    <source>
        <strain evidence="1 2">NBRC 13459</strain>
    </source>
</reference>
<dbReference type="EMBL" id="BJHW01000001">
    <property type="protein sequence ID" value="GDY53077.1"/>
    <property type="molecule type" value="Genomic_DNA"/>
</dbReference>
<sequence>MLAWLDLLEGRPGDALESVRGALAKTAGRMTDLIAPHIPVTQLLTGAEALGGLGGAERAGTAARLVGAYDALRKPHYHRESAVERTGRERTEAAARAELGDAAYQRAYAEGTGLTLEEAAALL</sequence>